<keyword evidence="3" id="KW-1015">Disulfide bond</keyword>
<gene>
    <name evidence="7" type="ORF">K1I41_05040</name>
</gene>
<dbReference type="InterPro" id="IPR036249">
    <property type="entry name" value="Thioredoxin-like_sf"/>
</dbReference>
<evidence type="ECO:0000259" key="6">
    <source>
        <dbReference type="PROSITE" id="PS51352"/>
    </source>
</evidence>
<evidence type="ECO:0000256" key="4">
    <source>
        <dbReference type="ARBA" id="ARBA00023284"/>
    </source>
</evidence>
<dbReference type="EMBL" id="CP080429">
    <property type="protein sequence ID" value="QYJ69258.1"/>
    <property type="molecule type" value="Genomic_DNA"/>
</dbReference>
<accession>A0ABX8V8U4</accession>
<reference evidence="7 8" key="1">
    <citation type="submission" date="2021-07" db="EMBL/GenBank/DDBJ databases">
        <title>Flavobacterium WSW3-B6 sp.nov, isolated from seaweed.</title>
        <authorList>
            <person name="Muhammad N."/>
            <person name="Ho H."/>
            <person name="Lee Y.-J."/>
            <person name="Nguyen T."/>
            <person name="Ho J."/>
            <person name="Kim S.-G."/>
        </authorList>
    </citation>
    <scope>NUCLEOTIDE SEQUENCE [LARGE SCALE GENOMIC DNA]</scope>
    <source>
        <strain evidence="7 8">WSW3-B6</strain>
    </source>
</reference>
<organism evidence="7 8">
    <name type="scientific">Flavobacterium litorale</name>
    <dbReference type="NCBI Taxonomy" id="2856519"/>
    <lineage>
        <taxon>Bacteria</taxon>
        <taxon>Pseudomonadati</taxon>
        <taxon>Bacteroidota</taxon>
        <taxon>Flavobacteriia</taxon>
        <taxon>Flavobacteriales</taxon>
        <taxon>Flavobacteriaceae</taxon>
        <taxon>Flavobacterium</taxon>
    </lineage>
</organism>
<proteinExistence type="predicted"/>
<evidence type="ECO:0000313" key="7">
    <source>
        <dbReference type="EMBL" id="QYJ69258.1"/>
    </source>
</evidence>
<sequence length="328" mass="36741">MKKLLLLLLLTTFTYAQTDAIKLSATIENSEADSLIVYSKNNQTALKATQKGYFKGVLDVPGGFYRLLHGKEVGFLYVSTGDNLSFKATSGKIVETIAFTGDAAAENNFLNKKAKIYNAFITGLDKVPTTASTYQKMVGAMVRELRSDLEKPSIDEGFKSRMIASLAQEQKQLITFAKKKQEAKKMKGKPSAPFTYENFNGGTTSLSDLKGKYVYIDVWATWCGPCRKEIPYLKAIEAEYHNKNIAFVSISVDNQKNHSKWKRFVKKEALGGIQLIADKDWSSTFVKYYNIRSIPRFILLDTEGNIVNTDAPRPSDPALKMIFDELLN</sequence>
<dbReference type="InterPro" id="IPR050553">
    <property type="entry name" value="Thioredoxin_ResA/DsbE_sf"/>
</dbReference>
<dbReference type="Proteomes" id="UP000825381">
    <property type="component" value="Chromosome"/>
</dbReference>
<evidence type="ECO:0000256" key="1">
    <source>
        <dbReference type="ARBA" id="ARBA00004196"/>
    </source>
</evidence>
<keyword evidence="5" id="KW-0732">Signal</keyword>
<dbReference type="PANTHER" id="PTHR42852:SF6">
    <property type="entry name" value="THIOL:DISULFIDE INTERCHANGE PROTEIN DSBE"/>
    <property type="match status" value="1"/>
</dbReference>
<dbReference type="InterPro" id="IPR013766">
    <property type="entry name" value="Thioredoxin_domain"/>
</dbReference>
<evidence type="ECO:0000256" key="3">
    <source>
        <dbReference type="ARBA" id="ARBA00023157"/>
    </source>
</evidence>
<evidence type="ECO:0000256" key="5">
    <source>
        <dbReference type="SAM" id="SignalP"/>
    </source>
</evidence>
<evidence type="ECO:0000256" key="2">
    <source>
        <dbReference type="ARBA" id="ARBA00022748"/>
    </source>
</evidence>
<dbReference type="SUPFAM" id="SSF52833">
    <property type="entry name" value="Thioredoxin-like"/>
    <property type="match status" value="1"/>
</dbReference>
<protein>
    <submittedName>
        <fullName evidence="7">TlpA family protein disulfide reductase</fullName>
    </submittedName>
</protein>
<comment type="subcellular location">
    <subcellularLocation>
        <location evidence="1">Cell envelope</location>
    </subcellularLocation>
</comment>
<dbReference type="InterPro" id="IPR013740">
    <property type="entry name" value="Redoxin"/>
</dbReference>
<feature type="domain" description="Thioredoxin" evidence="6">
    <location>
        <begin position="185"/>
        <end position="328"/>
    </location>
</feature>
<dbReference type="Pfam" id="PF08534">
    <property type="entry name" value="Redoxin"/>
    <property type="match status" value="1"/>
</dbReference>
<dbReference type="PROSITE" id="PS51352">
    <property type="entry name" value="THIOREDOXIN_2"/>
    <property type="match status" value="1"/>
</dbReference>
<feature type="signal peptide" evidence="5">
    <location>
        <begin position="1"/>
        <end position="18"/>
    </location>
</feature>
<dbReference type="CDD" id="cd02966">
    <property type="entry name" value="TlpA_like_family"/>
    <property type="match status" value="1"/>
</dbReference>
<feature type="chain" id="PRO_5045856132" evidence="5">
    <location>
        <begin position="19"/>
        <end position="328"/>
    </location>
</feature>
<keyword evidence="2" id="KW-0201">Cytochrome c-type biogenesis</keyword>
<keyword evidence="4" id="KW-0676">Redox-active center</keyword>
<name>A0ABX8V8U4_9FLAO</name>
<keyword evidence="8" id="KW-1185">Reference proteome</keyword>
<dbReference type="PANTHER" id="PTHR42852">
    <property type="entry name" value="THIOL:DISULFIDE INTERCHANGE PROTEIN DSBE"/>
    <property type="match status" value="1"/>
</dbReference>
<dbReference type="RefSeq" id="WP_220641593.1">
    <property type="nucleotide sequence ID" value="NZ_CP080429.1"/>
</dbReference>
<dbReference type="Gene3D" id="3.40.30.10">
    <property type="entry name" value="Glutaredoxin"/>
    <property type="match status" value="1"/>
</dbReference>
<evidence type="ECO:0000313" key="8">
    <source>
        <dbReference type="Proteomes" id="UP000825381"/>
    </source>
</evidence>